<dbReference type="Proteomes" id="UP001165060">
    <property type="component" value="Unassembled WGS sequence"/>
</dbReference>
<feature type="domain" description="DNA/RNA non-specific endonuclease/pyrophosphatase/phosphodiesterase" evidence="5">
    <location>
        <begin position="882"/>
        <end position="1117"/>
    </location>
</feature>
<dbReference type="InterPro" id="IPR020821">
    <property type="entry name" value="ENPP1-3/EXOG-like_nuc-like"/>
</dbReference>
<dbReference type="EMBL" id="BRYB01000119">
    <property type="protein sequence ID" value="GMI23259.1"/>
    <property type="molecule type" value="Genomic_DNA"/>
</dbReference>
<feature type="domain" description="ENPP1-3/EXOG-like endonuclease/phosphodiesterase" evidence="4">
    <location>
        <begin position="912"/>
        <end position="1105"/>
    </location>
</feature>
<evidence type="ECO:0000256" key="2">
    <source>
        <dbReference type="SAM" id="MobiDB-lite"/>
    </source>
</evidence>
<evidence type="ECO:0000313" key="7">
    <source>
        <dbReference type="Proteomes" id="UP001165060"/>
    </source>
</evidence>
<feature type="region of interest" description="Disordered" evidence="2">
    <location>
        <begin position="1"/>
        <end position="22"/>
    </location>
</feature>
<evidence type="ECO:0000256" key="3">
    <source>
        <dbReference type="SAM" id="Phobius"/>
    </source>
</evidence>
<organism evidence="6 7">
    <name type="scientific">Tetraparma gracilis</name>
    <dbReference type="NCBI Taxonomy" id="2962635"/>
    <lineage>
        <taxon>Eukaryota</taxon>
        <taxon>Sar</taxon>
        <taxon>Stramenopiles</taxon>
        <taxon>Ochrophyta</taxon>
        <taxon>Bolidophyceae</taxon>
        <taxon>Parmales</taxon>
        <taxon>Triparmaceae</taxon>
        <taxon>Tetraparma</taxon>
    </lineage>
</organism>
<reference evidence="6 7" key="1">
    <citation type="journal article" date="2023" name="Commun. Biol.">
        <title>Genome analysis of Parmales, the sister group of diatoms, reveals the evolutionary specialization of diatoms from phago-mixotrophs to photoautotrophs.</title>
        <authorList>
            <person name="Ban H."/>
            <person name="Sato S."/>
            <person name="Yoshikawa S."/>
            <person name="Yamada K."/>
            <person name="Nakamura Y."/>
            <person name="Ichinomiya M."/>
            <person name="Sato N."/>
            <person name="Blanc-Mathieu R."/>
            <person name="Endo H."/>
            <person name="Kuwata A."/>
            <person name="Ogata H."/>
        </authorList>
    </citation>
    <scope>NUCLEOTIDE SEQUENCE [LARGE SCALE GENOMIC DNA]</scope>
</reference>
<feature type="transmembrane region" description="Helical" evidence="3">
    <location>
        <begin position="269"/>
        <end position="287"/>
    </location>
</feature>
<evidence type="ECO:0000313" key="6">
    <source>
        <dbReference type="EMBL" id="GMI23259.1"/>
    </source>
</evidence>
<feature type="transmembrane region" description="Helical" evidence="3">
    <location>
        <begin position="380"/>
        <end position="400"/>
    </location>
</feature>
<dbReference type="InterPro" id="IPR044925">
    <property type="entry name" value="His-Me_finger_sf"/>
</dbReference>
<comment type="caution">
    <text evidence="6">The sequence shown here is derived from an EMBL/GenBank/DDBJ whole genome shotgun (WGS) entry which is preliminary data.</text>
</comment>
<dbReference type="InterPro" id="IPR001604">
    <property type="entry name" value="Endo_G_ENPP1-like_dom"/>
</dbReference>
<feature type="transmembrane region" description="Helical" evidence="3">
    <location>
        <begin position="192"/>
        <end position="212"/>
    </location>
</feature>
<dbReference type="Gene3D" id="3.40.570.10">
    <property type="entry name" value="Extracellular Endonuclease, subunit A"/>
    <property type="match status" value="1"/>
</dbReference>
<gene>
    <name evidence="6" type="ORF">TeGR_g10110</name>
</gene>
<dbReference type="SUPFAM" id="SSF54060">
    <property type="entry name" value="His-Me finger endonucleases"/>
    <property type="match status" value="1"/>
</dbReference>
<evidence type="ECO:0000256" key="1">
    <source>
        <dbReference type="ARBA" id="ARBA00010052"/>
    </source>
</evidence>
<name>A0ABQ6MBV0_9STRA</name>
<feature type="transmembrane region" description="Helical" evidence="3">
    <location>
        <begin position="72"/>
        <end position="98"/>
    </location>
</feature>
<dbReference type="PANTHER" id="PTHR13966">
    <property type="entry name" value="ENDONUCLEASE RELATED"/>
    <property type="match status" value="1"/>
</dbReference>
<feature type="compositionally biased region" description="Low complexity" evidence="2">
    <location>
        <begin position="357"/>
        <end position="366"/>
    </location>
</feature>
<dbReference type="PANTHER" id="PTHR13966:SF5">
    <property type="entry name" value="ENDONUCLEASE G, MITOCHONDRIAL"/>
    <property type="match status" value="1"/>
</dbReference>
<comment type="similarity">
    <text evidence="1">Belongs to the DNA/RNA non-specific endonuclease family.</text>
</comment>
<accession>A0ABQ6MBV0</accession>
<proteinExistence type="inferred from homology"/>
<dbReference type="InterPro" id="IPR044929">
    <property type="entry name" value="DNA/RNA_non-sp_Endonuclease_sf"/>
</dbReference>
<dbReference type="SMART" id="SM00892">
    <property type="entry name" value="Endonuclease_NS"/>
    <property type="match status" value="1"/>
</dbReference>
<keyword evidence="3" id="KW-0812">Transmembrane</keyword>
<dbReference type="SMART" id="SM00477">
    <property type="entry name" value="NUC"/>
    <property type="match status" value="1"/>
</dbReference>
<dbReference type="Pfam" id="PF01223">
    <property type="entry name" value="Endonuclease_NS"/>
    <property type="match status" value="1"/>
</dbReference>
<feature type="region of interest" description="Disordered" evidence="2">
    <location>
        <begin position="525"/>
        <end position="563"/>
    </location>
</feature>
<feature type="transmembrane region" description="Helical" evidence="3">
    <location>
        <begin position="110"/>
        <end position="131"/>
    </location>
</feature>
<feature type="region of interest" description="Disordered" evidence="2">
    <location>
        <begin position="355"/>
        <end position="375"/>
    </location>
</feature>
<keyword evidence="7" id="KW-1185">Reference proteome</keyword>
<dbReference type="InterPro" id="IPR040255">
    <property type="entry name" value="Non-specific_endonuclease"/>
</dbReference>
<feature type="compositionally biased region" description="Polar residues" evidence="2">
    <location>
        <begin position="539"/>
        <end position="551"/>
    </location>
</feature>
<keyword evidence="3" id="KW-1133">Transmembrane helix</keyword>
<evidence type="ECO:0000259" key="5">
    <source>
        <dbReference type="SMART" id="SM00892"/>
    </source>
</evidence>
<feature type="transmembrane region" description="Helical" evidence="3">
    <location>
        <begin position="293"/>
        <end position="311"/>
    </location>
</feature>
<protein>
    <submittedName>
        <fullName evidence="6">Uncharacterized protein</fullName>
    </submittedName>
</protein>
<evidence type="ECO:0000259" key="4">
    <source>
        <dbReference type="SMART" id="SM00477"/>
    </source>
</evidence>
<sequence>MSAGEMEMGTKHSAMSSDATPLQGKLKPSKSFQLNLAWSVSKSYQGNLRDIANRGNHLAAVLLGNGTVPVSLYISIVTNVMSNLLTAWVGSALILIFYGDMQTAATPTEICAALLCVSIAFATEAMLRMLVVNHAGIWMLRRAKYAISQIPGVSLSESAEADMMGHLHAMKNLYVNNWADSWSNFSTEMLCIVFVGFFSPALMGIAFGLFLLGKVFSSLDDYFLISEQLKINDMGRDQTASSSKYEQANRFFHNGTTAHHVVVKLAHVLYSYMAPIMFVMFAANATVSDAASWEPIPLSSAMSAVIFYAFAARCHINQHGTTTNVIRNLYHAERVLEFDKEGQIQEVFADGKAAELPYSNKPTNPNKKSKSTTATHSEKAGVLFTAVAIGILFIMSVVLVTSVDLSCRSKVITCGHMPDDGSNVELEVPTVFNVRRGCEMQNSIADIMDQCTKALLAEEATADEENDEDFEDTTEDDEDVSFELEAVAEEQSASSAQPMSQSEVVTVTAKYSSWSGVQQFQQQQYQPFVSSEDDERRLTTASSGSTTNTIMSARPSEDAYKGPSRKYKLKMTVGSGRNDGSGDSLSVIFVGTSGLRSEPVSVGKGWAKGKTRKVEVEASVDVGNVERLVLVSGGKNGLLFSGIEVDETYVLSNPMTMLKCRGKKKDGTWNCNEEVHVRAYTVEVVVGSASRDKSKMPLEIELVGASGTLKGSLGNNWASGETRVIDLPRTTDLGALSAAKLYGGSTDGLRVVSLKVDSFYENAAEMSSEMIDCVGSSKTARKKWGINGGTECIYDIALGTINPDAVVTEDTGCRPECDESLQGACVEAQAIAPVESATMLFPGVAESYTEELTYGFGSVWNRCGANGPVRFTYKNRCDQGCAERGHTFKLSPEAAWSSNSDGGCQQKNGKSYPKYCTDPDYYKDGAPWSMAGLSSKEQKMQCPVSKYRLAHDRGHQIPANAFDGDKTVCKNTNFMTNIQPQADKMNRGAWLKTEMMVECWRNEAPVTVVGGAVFLADGPGTAEQRLADHPWEVDRTEWFVESHNIKNPAYFWKVIVLAAETDKGTKQRHKAFWMPNHESATAKKVNDYLVSIPELEQFLTNWGAPESFTLDDKELFSDSVWKDPRGCNRM</sequence>
<keyword evidence="3" id="KW-0472">Membrane</keyword>